<organism evidence="3 4">
    <name type="scientific">Ignelater luminosus</name>
    <name type="common">Cucubano</name>
    <name type="synonym">Pyrophorus luminosus</name>
    <dbReference type="NCBI Taxonomy" id="2038154"/>
    <lineage>
        <taxon>Eukaryota</taxon>
        <taxon>Metazoa</taxon>
        <taxon>Ecdysozoa</taxon>
        <taxon>Arthropoda</taxon>
        <taxon>Hexapoda</taxon>
        <taxon>Insecta</taxon>
        <taxon>Pterygota</taxon>
        <taxon>Neoptera</taxon>
        <taxon>Endopterygota</taxon>
        <taxon>Coleoptera</taxon>
        <taxon>Polyphaga</taxon>
        <taxon>Elateriformia</taxon>
        <taxon>Elateroidea</taxon>
        <taxon>Elateridae</taxon>
        <taxon>Agrypninae</taxon>
        <taxon>Pyrophorini</taxon>
        <taxon>Ignelater</taxon>
    </lineage>
</organism>
<evidence type="ECO:0000313" key="3">
    <source>
        <dbReference type="EMBL" id="KAF2897350.1"/>
    </source>
</evidence>
<dbReference type="CDD" id="cd06895">
    <property type="entry name" value="PX_PLD"/>
    <property type="match status" value="1"/>
</dbReference>
<protein>
    <recommendedName>
        <fullName evidence="2">PX domain-containing protein</fullName>
    </recommendedName>
</protein>
<evidence type="ECO:0000259" key="2">
    <source>
        <dbReference type="PROSITE" id="PS50195"/>
    </source>
</evidence>
<sequence>MDLNGATTHDEITVTQKPNTPDDDFDDELGFPNTLTIISVEGTPVVVEHDDLDIGNAPSSDKIPFGAVHKRSVKFKSYNRNVFIPGVDVHVTITDNERNLTTHFLNPNLYTISLTHGNFMWQIKKRYKHIHHLHQQLVIFRTSLNIPFPTKTHRERRDTFKNNAVRSKPGKRKGSLPRFPKKPEVLIPFEQLPSRIKQLEDYLNNLLSLSIYRNHPETVS</sequence>
<dbReference type="InterPro" id="IPR001683">
    <property type="entry name" value="PX_dom"/>
</dbReference>
<dbReference type="SMART" id="SM00312">
    <property type="entry name" value="PX"/>
    <property type="match status" value="1"/>
</dbReference>
<dbReference type="PROSITE" id="PS50195">
    <property type="entry name" value="PX"/>
    <property type="match status" value="1"/>
</dbReference>
<dbReference type="InterPro" id="IPR036871">
    <property type="entry name" value="PX_dom_sf"/>
</dbReference>
<dbReference type="Pfam" id="PF00787">
    <property type="entry name" value="PX"/>
    <property type="match status" value="1"/>
</dbReference>
<dbReference type="GO" id="GO:0035091">
    <property type="term" value="F:phosphatidylinositol binding"/>
    <property type="evidence" value="ECO:0007669"/>
    <property type="project" value="InterPro"/>
</dbReference>
<feature type="domain" description="PX" evidence="2">
    <location>
        <begin position="88"/>
        <end position="220"/>
    </location>
</feature>
<comment type="caution">
    <text evidence="3">The sequence shown here is derived from an EMBL/GenBank/DDBJ whole genome shotgun (WGS) entry which is preliminary data.</text>
</comment>
<dbReference type="AlphaFoldDB" id="A0A8K0D0Y5"/>
<dbReference type="Gene3D" id="3.30.1520.10">
    <property type="entry name" value="Phox-like domain"/>
    <property type="match status" value="1"/>
</dbReference>
<dbReference type="Proteomes" id="UP000801492">
    <property type="component" value="Unassembled WGS sequence"/>
</dbReference>
<dbReference type="FunFam" id="3.30.1520.10:FF:000055">
    <property type="entry name" value="Phospholipase"/>
    <property type="match status" value="1"/>
</dbReference>
<name>A0A8K0D0Y5_IGNLU</name>
<feature type="region of interest" description="Disordered" evidence="1">
    <location>
        <begin position="1"/>
        <end position="25"/>
    </location>
</feature>
<keyword evidence="4" id="KW-1185">Reference proteome</keyword>
<dbReference type="EMBL" id="VTPC01004265">
    <property type="protein sequence ID" value="KAF2897350.1"/>
    <property type="molecule type" value="Genomic_DNA"/>
</dbReference>
<dbReference type="SUPFAM" id="SSF64268">
    <property type="entry name" value="PX domain"/>
    <property type="match status" value="1"/>
</dbReference>
<evidence type="ECO:0000256" key="1">
    <source>
        <dbReference type="SAM" id="MobiDB-lite"/>
    </source>
</evidence>
<proteinExistence type="predicted"/>
<evidence type="ECO:0000313" key="4">
    <source>
        <dbReference type="Proteomes" id="UP000801492"/>
    </source>
</evidence>
<reference evidence="3" key="1">
    <citation type="submission" date="2019-08" db="EMBL/GenBank/DDBJ databases">
        <title>The genome of the North American firefly Photinus pyralis.</title>
        <authorList>
            <consortium name="Photinus pyralis genome working group"/>
            <person name="Fallon T.R."/>
            <person name="Sander Lower S.E."/>
            <person name="Weng J.-K."/>
        </authorList>
    </citation>
    <scope>NUCLEOTIDE SEQUENCE</scope>
    <source>
        <strain evidence="3">TRF0915ILg1</strain>
        <tissue evidence="3">Whole body</tissue>
    </source>
</reference>
<accession>A0A8K0D0Y5</accession>
<gene>
    <name evidence="3" type="ORF">ILUMI_08826</name>
</gene>
<dbReference type="OrthoDB" id="14911at2759"/>